<dbReference type="eggNOG" id="COG0600">
    <property type="taxonomic scope" value="Bacteria"/>
</dbReference>
<evidence type="ECO:0000256" key="5">
    <source>
        <dbReference type="ARBA" id="ARBA00022989"/>
    </source>
</evidence>
<dbReference type="AlphaFoldDB" id="A4VNJ6"/>
<keyword evidence="3" id="KW-1003">Cell membrane</keyword>
<feature type="transmembrane region" description="Helical" evidence="7">
    <location>
        <begin position="202"/>
        <end position="223"/>
    </location>
</feature>
<dbReference type="EMBL" id="CP000304">
    <property type="protein sequence ID" value="ABP80547.1"/>
    <property type="molecule type" value="Genomic_DNA"/>
</dbReference>
<keyword evidence="4 7" id="KW-0812">Transmembrane</keyword>
<dbReference type="PANTHER" id="PTHR30151">
    <property type="entry name" value="ALKANE SULFONATE ABC TRANSPORTER-RELATED, MEMBRANE SUBUNIT"/>
    <property type="match status" value="1"/>
</dbReference>
<dbReference type="InterPro" id="IPR000515">
    <property type="entry name" value="MetI-like"/>
</dbReference>
<feature type="transmembrane region" description="Helical" evidence="7">
    <location>
        <begin position="89"/>
        <end position="107"/>
    </location>
</feature>
<dbReference type="KEGG" id="psa:PST_2901"/>
<dbReference type="Pfam" id="PF00528">
    <property type="entry name" value="BPD_transp_1"/>
    <property type="match status" value="1"/>
</dbReference>
<dbReference type="CDD" id="cd06261">
    <property type="entry name" value="TM_PBP2"/>
    <property type="match status" value="1"/>
</dbReference>
<proteinExistence type="inferred from homology"/>
<feature type="transmembrane region" description="Helical" evidence="7">
    <location>
        <begin position="119"/>
        <end position="141"/>
    </location>
</feature>
<evidence type="ECO:0000313" key="9">
    <source>
        <dbReference type="EMBL" id="ABP80547.1"/>
    </source>
</evidence>
<dbReference type="HOGENOM" id="CLU_046113_2_1_6"/>
<dbReference type="GO" id="GO:0055085">
    <property type="term" value="P:transmembrane transport"/>
    <property type="evidence" value="ECO:0007669"/>
    <property type="project" value="InterPro"/>
</dbReference>
<dbReference type="PROSITE" id="PS50928">
    <property type="entry name" value="ABC_TM1"/>
    <property type="match status" value="1"/>
</dbReference>
<dbReference type="Gene3D" id="1.10.3720.10">
    <property type="entry name" value="MetI-like"/>
    <property type="match status" value="1"/>
</dbReference>
<accession>A4VNJ6</accession>
<dbReference type="GO" id="GO:0005886">
    <property type="term" value="C:plasma membrane"/>
    <property type="evidence" value="ECO:0007669"/>
    <property type="project" value="UniProtKB-SubCell"/>
</dbReference>
<evidence type="ECO:0000256" key="6">
    <source>
        <dbReference type="ARBA" id="ARBA00023136"/>
    </source>
</evidence>
<dbReference type="PANTHER" id="PTHR30151:SF20">
    <property type="entry name" value="ABC TRANSPORTER PERMEASE PROTEIN HI_0355-RELATED"/>
    <property type="match status" value="1"/>
</dbReference>
<evidence type="ECO:0000256" key="3">
    <source>
        <dbReference type="ARBA" id="ARBA00022475"/>
    </source>
</evidence>
<evidence type="ECO:0000256" key="7">
    <source>
        <dbReference type="RuleBase" id="RU363032"/>
    </source>
</evidence>
<evidence type="ECO:0000313" key="10">
    <source>
        <dbReference type="Proteomes" id="UP000000233"/>
    </source>
</evidence>
<reference evidence="9 10" key="1">
    <citation type="journal article" date="2008" name="Proc. Natl. Acad. Sci. U.S.A.">
        <title>Nitrogen fixation island and rhizosphere competence traits in the genome of root-associated Pseudomonas stutzeri A1501.</title>
        <authorList>
            <person name="Yan Y."/>
            <person name="Yang J."/>
            <person name="Dou Y."/>
            <person name="Chen M."/>
            <person name="Ping S."/>
            <person name="Peng J."/>
            <person name="Lu W."/>
            <person name="Zhang W."/>
            <person name="Yao Z."/>
            <person name="Li H."/>
            <person name="Liu W."/>
            <person name="He S."/>
            <person name="Geng L."/>
            <person name="Zhang X."/>
            <person name="Yang F."/>
            <person name="Yu H."/>
            <person name="Zhan Y."/>
            <person name="Li D."/>
            <person name="Lin Z."/>
            <person name="Wang Y."/>
            <person name="Elmerich C."/>
            <person name="Lin M."/>
            <person name="Jin Q."/>
        </authorList>
    </citation>
    <scope>NUCLEOTIDE SEQUENCE [LARGE SCALE GENOMIC DNA]</scope>
    <source>
        <strain evidence="9 10">A1501</strain>
    </source>
</reference>
<evidence type="ECO:0000259" key="8">
    <source>
        <dbReference type="PROSITE" id="PS50928"/>
    </source>
</evidence>
<sequence length="278" mass="30058">MSSPTISAARSSRTMPTIKPRTHRLKTQADRLAPWLAFVVLLLVWEAACRLLTLPSFVLPSPSAILAATQKVGLGAWAEHIFATLRVTLMGYGLSILIGIPLAIALASSRLMSRTLYPLLVIVQSTPIVAVAPIIVVVMGAGDLPRVFITFLIAFFPIVVSCVTGLLATPEELVELSRSLGASKAREYRNIRLPYAIPHLFSALRISITLAVIGAVVAEFVAAEKGLGYFINFSTSMFQVPQAFAALMMLVVISLLLFHLIGLLQKVCFPWSLPKAGH</sequence>
<gene>
    <name evidence="9" type="ordered locus">PST_2901</name>
</gene>
<feature type="transmembrane region" description="Helical" evidence="7">
    <location>
        <begin position="147"/>
        <end position="168"/>
    </location>
</feature>
<dbReference type="InterPro" id="IPR035906">
    <property type="entry name" value="MetI-like_sf"/>
</dbReference>
<evidence type="ECO:0000256" key="2">
    <source>
        <dbReference type="ARBA" id="ARBA00022448"/>
    </source>
</evidence>
<comment type="similarity">
    <text evidence="7">Belongs to the binding-protein-dependent transport system permease family.</text>
</comment>
<keyword evidence="10" id="KW-1185">Reference proteome</keyword>
<protein>
    <submittedName>
        <fullName evidence="9">ABC transporter, permease protein</fullName>
    </submittedName>
</protein>
<organism evidence="9 10">
    <name type="scientific">Stutzerimonas stutzeri (strain A1501)</name>
    <name type="common">Pseudomonas stutzeri</name>
    <dbReference type="NCBI Taxonomy" id="379731"/>
    <lineage>
        <taxon>Bacteria</taxon>
        <taxon>Pseudomonadati</taxon>
        <taxon>Pseudomonadota</taxon>
        <taxon>Gammaproteobacteria</taxon>
        <taxon>Pseudomonadales</taxon>
        <taxon>Pseudomonadaceae</taxon>
        <taxon>Stutzerimonas</taxon>
    </lineage>
</organism>
<feature type="transmembrane region" description="Helical" evidence="7">
    <location>
        <begin position="243"/>
        <end position="264"/>
    </location>
</feature>
<evidence type="ECO:0000256" key="1">
    <source>
        <dbReference type="ARBA" id="ARBA00004651"/>
    </source>
</evidence>
<dbReference type="SUPFAM" id="SSF161098">
    <property type="entry name" value="MetI-like"/>
    <property type="match status" value="1"/>
</dbReference>
<feature type="domain" description="ABC transmembrane type-1" evidence="8">
    <location>
        <begin position="81"/>
        <end position="261"/>
    </location>
</feature>
<evidence type="ECO:0000256" key="4">
    <source>
        <dbReference type="ARBA" id="ARBA00022692"/>
    </source>
</evidence>
<dbReference type="Proteomes" id="UP000000233">
    <property type="component" value="Chromosome"/>
</dbReference>
<comment type="subcellular location">
    <subcellularLocation>
        <location evidence="1 7">Cell membrane</location>
        <topology evidence="1 7">Multi-pass membrane protein</topology>
    </subcellularLocation>
</comment>
<keyword evidence="6 7" id="KW-0472">Membrane</keyword>
<keyword evidence="2 7" id="KW-0813">Transport</keyword>
<name>A4VNJ6_STUS1</name>
<keyword evidence="5 7" id="KW-1133">Transmembrane helix</keyword>